<gene>
    <name evidence="1" type="ORF">ACFSB2_14520</name>
</gene>
<sequence>MSVRRGLYHGFETIDVEWMDYKLSIAPSIGGRIISYSFQGMEAFYVMPSLEGKLFDLSLGDGESIEQKRMELGMKLYGGFKTWLAPQSRWQSAPYMDLDLAEHTADWIEEGDTVTVTLESPVCRETGVQFVRRIRVALDSHAVYVDMGMRNQGREPVEFGLWDVTQVVSPGKVYFPLGSSMGLSSLYTFERPMPSCAQVFPNGVASVDCSPNDGVYKIGTAYSEGWMLNTIQHPDGALGYLKQFEVYPDAAFGHGCAVEVYNSEDYPYYEAEIHAPMMTLMPSDEFFTTQVWSLFPMNAASASDVRSIVAKHLVDTLPV</sequence>
<accession>A0ABW4JJF9</accession>
<protein>
    <submittedName>
        <fullName evidence="1">DUF4380 domain-containing protein</fullName>
    </submittedName>
</protein>
<dbReference type="InterPro" id="IPR025488">
    <property type="entry name" value="DUF4380"/>
</dbReference>
<dbReference type="Proteomes" id="UP001597079">
    <property type="component" value="Unassembled WGS sequence"/>
</dbReference>
<dbReference type="RefSeq" id="WP_377943796.1">
    <property type="nucleotide sequence ID" value="NZ_JBHUCX010000035.1"/>
</dbReference>
<comment type="caution">
    <text evidence="1">The sequence shown here is derived from an EMBL/GenBank/DDBJ whole genome shotgun (WGS) entry which is preliminary data.</text>
</comment>
<name>A0ABW4JJF9_9BACL</name>
<reference evidence="2" key="1">
    <citation type="journal article" date="2019" name="Int. J. Syst. Evol. Microbiol.">
        <title>The Global Catalogue of Microorganisms (GCM) 10K type strain sequencing project: providing services to taxonomists for standard genome sequencing and annotation.</title>
        <authorList>
            <consortium name="The Broad Institute Genomics Platform"/>
            <consortium name="The Broad Institute Genome Sequencing Center for Infectious Disease"/>
            <person name="Wu L."/>
            <person name="Ma J."/>
        </authorList>
    </citation>
    <scope>NUCLEOTIDE SEQUENCE [LARGE SCALE GENOMIC DNA]</scope>
    <source>
        <strain evidence="2">CGMCC 1.12286</strain>
    </source>
</reference>
<evidence type="ECO:0000313" key="1">
    <source>
        <dbReference type="EMBL" id="MFD1675915.1"/>
    </source>
</evidence>
<proteinExistence type="predicted"/>
<organism evidence="1 2">
    <name type="scientific">Alicyclobacillus fodiniaquatilis</name>
    <dbReference type="NCBI Taxonomy" id="1661150"/>
    <lineage>
        <taxon>Bacteria</taxon>
        <taxon>Bacillati</taxon>
        <taxon>Bacillota</taxon>
        <taxon>Bacilli</taxon>
        <taxon>Bacillales</taxon>
        <taxon>Alicyclobacillaceae</taxon>
        <taxon>Alicyclobacillus</taxon>
    </lineage>
</organism>
<evidence type="ECO:0000313" key="2">
    <source>
        <dbReference type="Proteomes" id="UP001597079"/>
    </source>
</evidence>
<keyword evidence="2" id="KW-1185">Reference proteome</keyword>
<dbReference type="EMBL" id="JBHUCX010000035">
    <property type="protein sequence ID" value="MFD1675915.1"/>
    <property type="molecule type" value="Genomic_DNA"/>
</dbReference>
<dbReference type="Pfam" id="PF14315">
    <property type="entry name" value="DUF4380"/>
    <property type="match status" value="1"/>
</dbReference>